<evidence type="ECO:0000256" key="4">
    <source>
        <dbReference type="ARBA" id="ARBA00022741"/>
    </source>
</evidence>
<evidence type="ECO:0000256" key="2">
    <source>
        <dbReference type="ARBA" id="ARBA00022475"/>
    </source>
</evidence>
<dbReference type="GO" id="GO:0016887">
    <property type="term" value="F:ATP hydrolysis activity"/>
    <property type="evidence" value="ECO:0007669"/>
    <property type="project" value="InterPro"/>
</dbReference>
<keyword evidence="2" id="KW-1003">Cell membrane</keyword>
<sequence length="373" mass="38824">MVDVVVARSAASDAPVTPAEGAPGLRLRDVVVGYEGASRRDAPVRAVDGVSLDLPRGQVLALLGPSGCGKSSLLRAVAGLERSTGEISWGGHSLAGLPVHERGIGLMFQDGQLFPHRDVAGNVAYGLEGRALRGGRRERIPAARRRARVAELLDAVGLAGYESRQVSTLSGGERQRVALARSLAPAPGLLLLDEPLSALDRELRERLAVDLRAALLATGTTAVFVTHDQDEAFTVADRVAVMSRGRVLQEGTPAELWAAPADRTVASFLGYEVFVTVDGASLAVPPGGFRLLGLGSVGQDAPVGAERDMALLRRGVVTGVPFRRGAASALVEIEGLGTVTVHEAATGARALETLNVGDVVQLRLTLGRCAPCA</sequence>
<evidence type="ECO:0000259" key="9">
    <source>
        <dbReference type="PROSITE" id="PS50893"/>
    </source>
</evidence>
<dbReference type="InterPro" id="IPR050093">
    <property type="entry name" value="ABC_SmlMolc_Importer"/>
</dbReference>
<dbReference type="SMART" id="SM00382">
    <property type="entry name" value="AAA"/>
    <property type="match status" value="1"/>
</dbReference>
<dbReference type="GO" id="GO:0005524">
    <property type="term" value="F:ATP binding"/>
    <property type="evidence" value="ECO:0007669"/>
    <property type="project" value="UniProtKB-KW"/>
</dbReference>
<dbReference type="EMBL" id="PDJH01000001">
    <property type="protein sequence ID" value="PFG36677.1"/>
    <property type="molecule type" value="Genomic_DNA"/>
</dbReference>
<feature type="domain" description="ABC transporter" evidence="9">
    <location>
        <begin position="25"/>
        <end position="269"/>
    </location>
</feature>
<keyword evidence="3" id="KW-0997">Cell inner membrane</keyword>
<protein>
    <recommendedName>
        <fullName evidence="8">ABC-type quaternary amine transporter</fullName>
        <ecNumber evidence="8">7.6.2.9</ecNumber>
    </recommendedName>
</protein>
<dbReference type="PANTHER" id="PTHR42781:SF5">
    <property type="entry name" value="PUTRESCINE TRANSPORT ATP-BINDING PROTEIN POTG"/>
    <property type="match status" value="1"/>
</dbReference>
<dbReference type="OrthoDB" id="3180400at2"/>
<dbReference type="Proteomes" id="UP000221394">
    <property type="component" value="Unassembled WGS sequence"/>
</dbReference>
<dbReference type="InterPro" id="IPR017871">
    <property type="entry name" value="ABC_transporter-like_CS"/>
</dbReference>
<name>A0A2A9EC92_9MICO</name>
<evidence type="ECO:0000256" key="3">
    <source>
        <dbReference type="ARBA" id="ARBA00022519"/>
    </source>
</evidence>
<dbReference type="RefSeq" id="WP_098457830.1">
    <property type="nucleotide sequence ID" value="NZ_PDJH01000001.1"/>
</dbReference>
<comment type="caution">
    <text evidence="10">The sequence shown here is derived from an EMBL/GenBank/DDBJ whole genome shotgun (WGS) entry which is preliminary data.</text>
</comment>
<dbReference type="PROSITE" id="PS00211">
    <property type="entry name" value="ABC_TRANSPORTER_1"/>
    <property type="match status" value="1"/>
</dbReference>
<evidence type="ECO:0000256" key="8">
    <source>
        <dbReference type="ARBA" id="ARBA00066388"/>
    </source>
</evidence>
<keyword evidence="5 10" id="KW-0067">ATP-binding</keyword>
<evidence type="ECO:0000256" key="5">
    <source>
        <dbReference type="ARBA" id="ARBA00022840"/>
    </source>
</evidence>
<dbReference type="FunFam" id="3.40.50.300:FF:000425">
    <property type="entry name" value="Probable ABC transporter, ATP-binding subunit"/>
    <property type="match status" value="1"/>
</dbReference>
<dbReference type="InterPro" id="IPR003439">
    <property type="entry name" value="ABC_transporter-like_ATP-bd"/>
</dbReference>
<dbReference type="InterPro" id="IPR027417">
    <property type="entry name" value="P-loop_NTPase"/>
</dbReference>
<keyword evidence="4" id="KW-0547">Nucleotide-binding</keyword>
<evidence type="ECO:0000313" key="10">
    <source>
        <dbReference type="EMBL" id="PFG36677.1"/>
    </source>
</evidence>
<evidence type="ECO:0000256" key="1">
    <source>
        <dbReference type="ARBA" id="ARBA00022448"/>
    </source>
</evidence>
<evidence type="ECO:0000313" key="11">
    <source>
        <dbReference type="Proteomes" id="UP000221394"/>
    </source>
</evidence>
<keyword evidence="7" id="KW-0472">Membrane</keyword>
<dbReference type="SUPFAM" id="SSF52540">
    <property type="entry name" value="P-loop containing nucleoside triphosphate hydrolases"/>
    <property type="match status" value="1"/>
</dbReference>
<evidence type="ECO:0000256" key="7">
    <source>
        <dbReference type="ARBA" id="ARBA00023136"/>
    </source>
</evidence>
<dbReference type="EC" id="7.6.2.9" evidence="8"/>
<dbReference type="PROSITE" id="PS50893">
    <property type="entry name" value="ABC_TRANSPORTER_2"/>
    <property type="match status" value="1"/>
</dbReference>
<dbReference type="Pfam" id="PF00005">
    <property type="entry name" value="ABC_tran"/>
    <property type="match status" value="1"/>
</dbReference>
<keyword evidence="1" id="KW-0813">Transport</keyword>
<dbReference type="AlphaFoldDB" id="A0A2A9EC92"/>
<organism evidence="10 11">
    <name type="scientific">Flavimobilis soli</name>
    <dbReference type="NCBI Taxonomy" id="442709"/>
    <lineage>
        <taxon>Bacteria</taxon>
        <taxon>Bacillati</taxon>
        <taxon>Actinomycetota</taxon>
        <taxon>Actinomycetes</taxon>
        <taxon>Micrococcales</taxon>
        <taxon>Jonesiaceae</taxon>
        <taxon>Flavimobilis</taxon>
    </lineage>
</organism>
<accession>A0A2A9EC92</accession>
<proteinExistence type="predicted"/>
<dbReference type="Gene3D" id="3.40.50.300">
    <property type="entry name" value="P-loop containing nucleotide triphosphate hydrolases"/>
    <property type="match status" value="1"/>
</dbReference>
<keyword evidence="6" id="KW-1278">Translocase</keyword>
<keyword evidence="11" id="KW-1185">Reference proteome</keyword>
<reference evidence="10 11" key="1">
    <citation type="submission" date="2017-10" db="EMBL/GenBank/DDBJ databases">
        <title>Sequencing the genomes of 1000 actinobacteria strains.</title>
        <authorList>
            <person name="Klenk H.-P."/>
        </authorList>
    </citation>
    <scope>NUCLEOTIDE SEQUENCE [LARGE SCALE GENOMIC DNA]</scope>
    <source>
        <strain evidence="10 11">DSM 21574</strain>
    </source>
</reference>
<evidence type="ECO:0000256" key="6">
    <source>
        <dbReference type="ARBA" id="ARBA00022967"/>
    </source>
</evidence>
<gene>
    <name evidence="10" type="ORF">ATL41_1411</name>
</gene>
<dbReference type="InterPro" id="IPR003593">
    <property type="entry name" value="AAA+_ATPase"/>
</dbReference>
<dbReference type="PANTHER" id="PTHR42781">
    <property type="entry name" value="SPERMIDINE/PUTRESCINE IMPORT ATP-BINDING PROTEIN POTA"/>
    <property type="match status" value="1"/>
</dbReference>
<dbReference type="GO" id="GO:0015418">
    <property type="term" value="F:ABC-type quaternary ammonium compound transporting activity"/>
    <property type="evidence" value="ECO:0007669"/>
    <property type="project" value="UniProtKB-EC"/>
</dbReference>